<dbReference type="OMA" id="EPNDEME"/>
<feature type="compositionally biased region" description="Acidic residues" evidence="2">
    <location>
        <begin position="633"/>
        <end position="648"/>
    </location>
</feature>
<feature type="domain" description="Nucleolar protein Dnt1-like N-terminal" evidence="3">
    <location>
        <begin position="35"/>
        <end position="84"/>
    </location>
</feature>
<dbReference type="GeneID" id="4354305"/>
<protein>
    <recommendedName>
        <fullName evidence="3">Nucleolar protein Dnt1-like N-terminal domain-containing protein</fullName>
    </recommendedName>
</protein>
<reference evidence="5" key="1">
    <citation type="submission" date="2005-09" db="EMBL/GenBank/DDBJ databases">
        <title>Annotation of the Aspergillus terreus NIH2624 genome.</title>
        <authorList>
            <person name="Birren B.W."/>
            <person name="Lander E.S."/>
            <person name="Galagan J.E."/>
            <person name="Nusbaum C."/>
            <person name="Devon K."/>
            <person name="Henn M."/>
            <person name="Ma L.-J."/>
            <person name="Jaffe D.B."/>
            <person name="Butler J."/>
            <person name="Alvarez P."/>
            <person name="Gnerre S."/>
            <person name="Grabherr M."/>
            <person name="Kleber M."/>
            <person name="Mauceli E.W."/>
            <person name="Brockman W."/>
            <person name="Rounsley S."/>
            <person name="Young S.K."/>
            <person name="LaButti K."/>
            <person name="Pushparaj V."/>
            <person name="DeCaprio D."/>
            <person name="Crawford M."/>
            <person name="Koehrsen M."/>
            <person name="Engels R."/>
            <person name="Montgomery P."/>
            <person name="Pearson M."/>
            <person name="Howarth C."/>
            <person name="Larson L."/>
            <person name="Luoma S."/>
            <person name="White J."/>
            <person name="Alvarado L."/>
            <person name="Kodira C.D."/>
            <person name="Zeng Q."/>
            <person name="Oleary S."/>
            <person name="Yandava C."/>
            <person name="Denning D.W."/>
            <person name="Nierman W.C."/>
            <person name="Milne T."/>
            <person name="Madden K."/>
        </authorList>
    </citation>
    <scope>NUCLEOTIDE SEQUENCE [LARGE SCALE GENOMIC DNA]</scope>
    <source>
        <strain evidence="5">NIH 2624 / FGSC A1156</strain>
    </source>
</reference>
<feature type="region of interest" description="Disordered" evidence="2">
    <location>
        <begin position="133"/>
        <end position="537"/>
    </location>
</feature>
<organism evidence="4 5">
    <name type="scientific">Aspergillus terreus (strain NIH 2624 / FGSC A1156)</name>
    <dbReference type="NCBI Taxonomy" id="341663"/>
    <lineage>
        <taxon>Eukaryota</taxon>
        <taxon>Fungi</taxon>
        <taxon>Dikarya</taxon>
        <taxon>Ascomycota</taxon>
        <taxon>Pezizomycotina</taxon>
        <taxon>Eurotiomycetes</taxon>
        <taxon>Eurotiomycetidae</taxon>
        <taxon>Eurotiales</taxon>
        <taxon>Aspergillaceae</taxon>
        <taxon>Aspergillus</taxon>
        <taxon>Aspergillus subgen. Circumdati</taxon>
    </lineage>
</organism>
<feature type="region of interest" description="Disordered" evidence="2">
    <location>
        <begin position="603"/>
        <end position="762"/>
    </location>
</feature>
<evidence type="ECO:0000256" key="2">
    <source>
        <dbReference type="SAM" id="MobiDB-lite"/>
    </source>
</evidence>
<evidence type="ECO:0000259" key="3">
    <source>
        <dbReference type="Pfam" id="PF10407"/>
    </source>
</evidence>
<dbReference type="Pfam" id="PF10407">
    <property type="entry name" value="Cytokin_check_N"/>
    <property type="match status" value="1"/>
</dbReference>
<feature type="compositionally biased region" description="Basic and acidic residues" evidence="2">
    <location>
        <begin position="705"/>
        <end position="714"/>
    </location>
</feature>
<feature type="compositionally biased region" description="Basic and acidic residues" evidence="2">
    <location>
        <begin position="205"/>
        <end position="218"/>
    </location>
</feature>
<proteinExistence type="predicted"/>
<dbReference type="HOGENOM" id="CLU_362454_0_0_1"/>
<feature type="compositionally biased region" description="Basic and acidic residues" evidence="2">
    <location>
        <begin position="609"/>
        <end position="618"/>
    </location>
</feature>
<feature type="coiled-coil region" evidence="1">
    <location>
        <begin position="556"/>
        <end position="583"/>
    </location>
</feature>
<keyword evidence="1" id="KW-0175">Coiled coil</keyword>
<dbReference type="InterPro" id="IPR018844">
    <property type="entry name" value="Dnt1-like_N"/>
</dbReference>
<evidence type="ECO:0000256" key="1">
    <source>
        <dbReference type="SAM" id="Coils"/>
    </source>
</evidence>
<feature type="compositionally biased region" description="Acidic residues" evidence="2">
    <location>
        <begin position="157"/>
        <end position="198"/>
    </location>
</feature>
<feature type="compositionally biased region" description="Polar residues" evidence="2">
    <location>
        <begin position="472"/>
        <end position="492"/>
    </location>
</feature>
<dbReference type="Proteomes" id="UP000007963">
    <property type="component" value="Unassembled WGS sequence"/>
</dbReference>
<dbReference type="STRING" id="341663.Q0C9Z4"/>
<feature type="compositionally biased region" description="Polar residues" evidence="2">
    <location>
        <begin position="416"/>
        <end position="433"/>
    </location>
</feature>
<name>Q0C9Z4_ASPTN</name>
<dbReference type="eggNOG" id="ENOG502RAM2">
    <property type="taxonomic scope" value="Eukaryota"/>
</dbReference>
<dbReference type="AlphaFoldDB" id="Q0C9Z4"/>
<feature type="compositionally biased region" description="Acidic residues" evidence="2">
    <location>
        <begin position="219"/>
        <end position="232"/>
    </location>
</feature>
<feature type="compositionally biased region" description="Acidic residues" evidence="2">
    <location>
        <begin position="292"/>
        <end position="336"/>
    </location>
</feature>
<feature type="compositionally biased region" description="Acidic residues" evidence="2">
    <location>
        <begin position="245"/>
        <end position="282"/>
    </location>
</feature>
<dbReference type="RefSeq" id="XP_001218112.1">
    <property type="nucleotide sequence ID" value="XM_001218111.1"/>
</dbReference>
<feature type="compositionally biased region" description="Low complexity" evidence="2">
    <location>
        <begin position="499"/>
        <end position="511"/>
    </location>
</feature>
<feature type="compositionally biased region" description="Acidic residues" evidence="2">
    <location>
        <begin position="732"/>
        <end position="752"/>
    </location>
</feature>
<accession>Q0C9Z4</accession>
<evidence type="ECO:0000313" key="5">
    <source>
        <dbReference type="Proteomes" id="UP000007963"/>
    </source>
</evidence>
<dbReference type="VEuPathDB" id="FungiDB:ATEG_09490"/>
<sequence>MVFLRLTVKVYPRNPNAPRTGSPASFLLPVENPEDTSLGGLASLIQEKWKKLRPHEGALEIKQIVDDAHESADLDPDMTVADVWVDLGKARSDNCDQRGTVRVIQKPTDEPYAPVRFPSVTHDWDAAAQEFQRQRRVKNEPASPPMGTIPEEGSQPEAEDSGSEESGSEEESGGEEETGSEEEAEEAEETESESDSVEEVAGPGTRKEATLDAEPEIKEETDDEEGSEEGGADVEPVAQAKTDQEQGEETDDGDEESDNEEDKDEDEDEDKEESEEEEEPNEVIDNAAKDAEPDEEETGDEETGDEDDSAGEESEESERGEEPNDEMEVDEEEEVYEAPRSSRLKRARDADEFQEPSKQPRLDQAGSRAQENGEPSPEKRLQSTSGLGLGITKSPPSKKPAMITPSTPAIRRGPLFQTNGTPSATLTPNTASRLPSALRKESPTQRSAVRRSVSFADEDDVVDEWANKPKYTPQSTPKQANQDSISSKSARSQQPPPAGAAADTGGDEAAQNQEAMRKLEEDIEAATKKGQTGLAQHMKKILKHRIVLSHNVGTKVKRNMERAQRARDNVADLEKQLVEIQARSTSSTSTPASKKVEVVVPATAATNGDKSKSVERDATPGPTCAFQMKAASEDDEDSDESADDEPLETQEVNLFSDTEEEPARTNTSASNAKEGRKGSAQKQTFFATHAPVTGTKNKRSSLRSLLDDQKKAQQERVQSMEPLALPKKQAEPEDSSESEFEDSDSDQSQSDEGDIKPNGVIGTIRRALGGY</sequence>
<gene>
    <name evidence="4" type="ORF">ATEG_09490</name>
</gene>
<evidence type="ECO:0000313" key="4">
    <source>
        <dbReference type="EMBL" id="EAU29681.1"/>
    </source>
</evidence>
<dbReference type="EMBL" id="CH476608">
    <property type="protein sequence ID" value="EAU29681.1"/>
    <property type="molecule type" value="Genomic_DNA"/>
</dbReference>
<dbReference type="OrthoDB" id="4227586at2759"/>